<organism evidence="5 6">
    <name type="scientific">Poecilia reticulata</name>
    <name type="common">Guppy</name>
    <name type="synonym">Acanthophacelus reticulatus</name>
    <dbReference type="NCBI Taxonomy" id="8081"/>
    <lineage>
        <taxon>Eukaryota</taxon>
        <taxon>Metazoa</taxon>
        <taxon>Chordata</taxon>
        <taxon>Craniata</taxon>
        <taxon>Vertebrata</taxon>
        <taxon>Euteleostomi</taxon>
        <taxon>Actinopterygii</taxon>
        <taxon>Neopterygii</taxon>
        <taxon>Teleostei</taxon>
        <taxon>Neoteleostei</taxon>
        <taxon>Acanthomorphata</taxon>
        <taxon>Ovalentaria</taxon>
        <taxon>Atherinomorphae</taxon>
        <taxon>Cyprinodontiformes</taxon>
        <taxon>Poeciliidae</taxon>
        <taxon>Poeciliinae</taxon>
        <taxon>Poecilia</taxon>
    </lineage>
</organism>
<dbReference type="OMA" id="SFLWICE"/>
<protein>
    <submittedName>
        <fullName evidence="5">CD209 antigen-like protein E</fullName>
    </submittedName>
</protein>
<dbReference type="Gene3D" id="3.10.100.10">
    <property type="entry name" value="Mannose-Binding Protein A, subunit A"/>
    <property type="match status" value="1"/>
</dbReference>
<keyword evidence="6" id="KW-1185">Reference proteome</keyword>
<evidence type="ECO:0000313" key="6">
    <source>
        <dbReference type="Proteomes" id="UP000242638"/>
    </source>
</evidence>
<reference evidence="5" key="2">
    <citation type="submission" date="2025-08" db="UniProtKB">
        <authorList>
            <consortium name="Ensembl"/>
        </authorList>
    </citation>
    <scope>IDENTIFICATION</scope>
    <source>
        <strain evidence="5">Guanapo</strain>
    </source>
</reference>
<dbReference type="SMART" id="SM00034">
    <property type="entry name" value="CLECT"/>
    <property type="match status" value="1"/>
</dbReference>
<evidence type="ECO:0000256" key="2">
    <source>
        <dbReference type="ARBA" id="ARBA00023157"/>
    </source>
</evidence>
<proteinExistence type="predicted"/>
<evidence type="ECO:0000256" key="3">
    <source>
        <dbReference type="SAM" id="Coils"/>
    </source>
</evidence>
<dbReference type="PROSITE" id="PS00615">
    <property type="entry name" value="C_TYPE_LECTIN_1"/>
    <property type="match status" value="1"/>
</dbReference>
<keyword evidence="2" id="KW-1015">Disulfide bond</keyword>
<feature type="coiled-coil region" evidence="3">
    <location>
        <begin position="18"/>
        <end position="59"/>
    </location>
</feature>
<dbReference type="Proteomes" id="UP000242638">
    <property type="component" value="Unassembled WGS sequence"/>
</dbReference>
<keyword evidence="3" id="KW-0175">Coiled coil</keyword>
<sequence length="213" mass="24080">MISAHALSSSAAGLCDTKDNLTDRLQASNDQLSVMTKERDQLNANLLEMSNEVTRLQSLLKKSKSSCVCKNRLFTDLKSNAGFERTCPADWSMFSGSCYLLSTKSGTWDEGRKDCKDKGGDLVVIDDDEEQKFVFTLTRWSTWIGLTDRETEGSWKWVDGTPLSSELKKFWEQRQPDNYGGGEDCAQIWENSQIWNDNKCGASFLWICEKAPE</sequence>
<dbReference type="InterPro" id="IPR033989">
    <property type="entry name" value="CD209-like_CTLD"/>
</dbReference>
<dbReference type="InterPro" id="IPR016186">
    <property type="entry name" value="C-type_lectin-like/link_sf"/>
</dbReference>
<name>A0A3P9N8M2_POERE</name>
<dbReference type="Pfam" id="PF00059">
    <property type="entry name" value="Lectin_C"/>
    <property type="match status" value="1"/>
</dbReference>
<dbReference type="SUPFAM" id="SSF56436">
    <property type="entry name" value="C-type lectin-like"/>
    <property type="match status" value="1"/>
</dbReference>
<evidence type="ECO:0000259" key="4">
    <source>
        <dbReference type="PROSITE" id="PS50041"/>
    </source>
</evidence>
<reference evidence="5" key="3">
    <citation type="submission" date="2025-09" db="UniProtKB">
        <authorList>
            <consortium name="Ensembl"/>
        </authorList>
    </citation>
    <scope>IDENTIFICATION</scope>
    <source>
        <strain evidence="5">Guanapo</strain>
    </source>
</reference>
<dbReference type="Ensembl" id="ENSPRET00000005990.1">
    <property type="protein sequence ID" value="ENSPREP00000005909.1"/>
    <property type="gene ID" value="ENSPREG00000004109.1"/>
</dbReference>
<dbReference type="InterPro" id="IPR016187">
    <property type="entry name" value="CTDL_fold"/>
</dbReference>
<dbReference type="CDD" id="cd03590">
    <property type="entry name" value="CLECT_DC-SIGN_like"/>
    <property type="match status" value="1"/>
</dbReference>
<dbReference type="GO" id="GO:0030246">
    <property type="term" value="F:carbohydrate binding"/>
    <property type="evidence" value="ECO:0007669"/>
    <property type="project" value="UniProtKB-KW"/>
</dbReference>
<feature type="domain" description="C-type lectin" evidence="4">
    <location>
        <begin position="94"/>
        <end position="209"/>
    </location>
</feature>
<reference evidence="6" key="1">
    <citation type="submission" date="2013-11" db="EMBL/GenBank/DDBJ databases">
        <title>The genomic landscape of the Guanapo guppy.</title>
        <authorList>
            <person name="Kuenstner A."/>
            <person name="Dreyer C."/>
        </authorList>
    </citation>
    <scope>NUCLEOTIDE SEQUENCE</scope>
    <source>
        <strain evidence="6">Guanapo</strain>
    </source>
</reference>
<keyword evidence="1" id="KW-0430">Lectin</keyword>
<dbReference type="InterPro" id="IPR018378">
    <property type="entry name" value="C-type_lectin_CS"/>
</dbReference>
<evidence type="ECO:0000313" key="5">
    <source>
        <dbReference type="Ensembl" id="ENSPREP00000005909.1"/>
    </source>
</evidence>
<dbReference type="GeneTree" id="ENSGT01030000234575"/>
<dbReference type="PROSITE" id="PS50041">
    <property type="entry name" value="C_TYPE_LECTIN_2"/>
    <property type="match status" value="1"/>
</dbReference>
<evidence type="ECO:0000256" key="1">
    <source>
        <dbReference type="ARBA" id="ARBA00022734"/>
    </source>
</evidence>
<accession>A0A3P9N8M2</accession>
<dbReference type="AlphaFoldDB" id="A0A3P9N8M2"/>
<dbReference type="PANTHER" id="PTHR22803">
    <property type="entry name" value="MANNOSE, PHOSPHOLIPASE, LECTIN RECEPTOR RELATED"/>
    <property type="match status" value="1"/>
</dbReference>
<dbReference type="InterPro" id="IPR001304">
    <property type="entry name" value="C-type_lectin-like"/>
</dbReference>
<dbReference type="InterPro" id="IPR050111">
    <property type="entry name" value="C-type_lectin/snaclec_domain"/>
</dbReference>